<keyword evidence="3" id="KW-0547">Nucleotide-binding</keyword>
<dbReference type="Gene3D" id="3.40.50.300">
    <property type="entry name" value="P-loop containing nucleotide triphosphate hydrolases"/>
    <property type="match status" value="2"/>
</dbReference>
<evidence type="ECO:0000259" key="2">
    <source>
        <dbReference type="PROSITE" id="PS51192"/>
    </source>
</evidence>
<keyword evidence="3" id="KW-0378">Hydrolase</keyword>
<keyword evidence="1" id="KW-0175">Coiled coil</keyword>
<dbReference type="EMBL" id="JAFBDR010000039">
    <property type="protein sequence ID" value="MBM7573606.1"/>
    <property type="molecule type" value="Genomic_DNA"/>
</dbReference>
<dbReference type="Pfam" id="PF04851">
    <property type="entry name" value="ResIII"/>
    <property type="match status" value="1"/>
</dbReference>
<proteinExistence type="predicted"/>
<keyword evidence="3" id="KW-0067">ATP-binding</keyword>
<gene>
    <name evidence="3" type="ORF">JOC48_004171</name>
</gene>
<dbReference type="Proteomes" id="UP001296943">
    <property type="component" value="Unassembled WGS sequence"/>
</dbReference>
<dbReference type="Pfam" id="PF22548">
    <property type="entry name" value="AEP-TOTE"/>
    <property type="match status" value="1"/>
</dbReference>
<organism evidence="3 4">
    <name type="scientific">Aquibacillus albus</name>
    <dbReference type="NCBI Taxonomy" id="1168171"/>
    <lineage>
        <taxon>Bacteria</taxon>
        <taxon>Bacillati</taxon>
        <taxon>Bacillota</taxon>
        <taxon>Bacilli</taxon>
        <taxon>Bacillales</taxon>
        <taxon>Bacillaceae</taxon>
        <taxon>Aquibacillus</taxon>
    </lineage>
</organism>
<accession>A0ABS2N640</accession>
<keyword evidence="3" id="KW-0347">Helicase</keyword>
<dbReference type="InterPro" id="IPR027417">
    <property type="entry name" value="P-loop_NTPase"/>
</dbReference>
<dbReference type="InterPro" id="IPR014001">
    <property type="entry name" value="Helicase_ATP-bd"/>
</dbReference>
<dbReference type="InterPro" id="IPR006935">
    <property type="entry name" value="Helicase/UvrB_N"/>
</dbReference>
<dbReference type="PANTHER" id="PTHR47396:SF1">
    <property type="entry name" value="ATP-DEPENDENT HELICASE IRC3-RELATED"/>
    <property type="match status" value="1"/>
</dbReference>
<dbReference type="InterPro" id="IPR054347">
    <property type="entry name" value="TOTE_primase"/>
</dbReference>
<dbReference type="CDD" id="cd18785">
    <property type="entry name" value="SF2_C"/>
    <property type="match status" value="1"/>
</dbReference>
<dbReference type="PANTHER" id="PTHR47396">
    <property type="entry name" value="TYPE I RESTRICTION ENZYME ECOKI R PROTEIN"/>
    <property type="match status" value="1"/>
</dbReference>
<protein>
    <submittedName>
        <fullName evidence="3">Superfamily II DNA or RNA helicase</fullName>
    </submittedName>
</protein>
<dbReference type="SUPFAM" id="SSF52540">
    <property type="entry name" value="P-loop containing nucleoside triphosphate hydrolases"/>
    <property type="match status" value="2"/>
</dbReference>
<feature type="domain" description="Helicase ATP-binding" evidence="2">
    <location>
        <begin position="423"/>
        <end position="573"/>
    </location>
</feature>
<sequence>MDIQEQLRSALKEIDRLKKENIQLKKDLYKAQGRHKSYNRTSNIKKTETDFTPKEKSAISLFMNLFRGRTDVFAKRWESSTTGKSGYSPACGNEWDKELCRKPKIKCQDCSHRLFHTLTPQIIYEHLSGNKTVGIYPLLEDNTCYFLAVDFDKKQWQDDVRAFIETSKNLGLPYHIERSRSGEGAHIWFFFEKAINASLARKFGSILLSKTSEKRFEVGMDSFDRMFPNQDQLPKGGFGNLIALPLQKQAKIKGNSVFVNDSFQEYADQWHYLSSIEKVSERNILQIVKNFSDEESPIMVKEKAENSNLPKEVTIELNQGIQIPKSLLPSKILNELQKLATFGNPEFFKAQAKRFSTHRIPRMIDCTQVNDDMLIFPRGLIEKVEEIFFKYKISLKILNNQFEGKSIDVKFYGQLTIQQEDAVTSMGKHDNGVLAADTGFGKTVTAAALISRNEINTLIIVHRTQLVEQWKERLSTFLNIPVKEIGQIGGGKNKPSLHIDIATIQSLNRNGSIKPELHHYGQIIVDECHHISAVSFEKVLKAVRAKKVYGLTATPVRKDGLHPIIFMQCGPIRYKTNKKQQANIRPFKQTLVKRETIMKTNETDIQAIYSLLSTNKKRNEMIFNDVLQALDEKRSPIVLTERLDHVNELYELFKGFAKNIITLTGAMKKKDRQQKIQELIKLPDSEERLLIATGKYVGEGFDDSRLDTLFLTMPISWKGTLQQYVGRLHRDHSGKDEVKVFDYVDSNVEVLQKMFEKRLQGYKNIGYSLYGENKEKSQQIQLF</sequence>
<evidence type="ECO:0000256" key="1">
    <source>
        <dbReference type="SAM" id="Coils"/>
    </source>
</evidence>
<dbReference type="PROSITE" id="PS51192">
    <property type="entry name" value="HELICASE_ATP_BIND_1"/>
    <property type="match status" value="1"/>
</dbReference>
<keyword evidence="4" id="KW-1185">Reference proteome</keyword>
<name>A0ABS2N640_9BACI</name>
<reference evidence="3 4" key="1">
    <citation type="submission" date="2021-01" db="EMBL/GenBank/DDBJ databases">
        <title>Genomic Encyclopedia of Type Strains, Phase IV (KMG-IV): sequencing the most valuable type-strain genomes for metagenomic binning, comparative biology and taxonomic classification.</title>
        <authorList>
            <person name="Goeker M."/>
        </authorList>
    </citation>
    <scope>NUCLEOTIDE SEQUENCE [LARGE SCALE GENOMIC DNA]</scope>
    <source>
        <strain evidence="3 4">DSM 23711</strain>
    </source>
</reference>
<dbReference type="RefSeq" id="WP_204502244.1">
    <property type="nucleotide sequence ID" value="NZ_JAFBDR010000039.1"/>
</dbReference>
<dbReference type="SMART" id="SM00487">
    <property type="entry name" value="DEXDc"/>
    <property type="match status" value="1"/>
</dbReference>
<feature type="coiled-coil region" evidence="1">
    <location>
        <begin position="7"/>
        <end position="34"/>
    </location>
</feature>
<evidence type="ECO:0000313" key="3">
    <source>
        <dbReference type="EMBL" id="MBM7573606.1"/>
    </source>
</evidence>
<dbReference type="GO" id="GO:0004386">
    <property type="term" value="F:helicase activity"/>
    <property type="evidence" value="ECO:0007669"/>
    <property type="project" value="UniProtKB-KW"/>
</dbReference>
<dbReference type="CDD" id="cd17926">
    <property type="entry name" value="DEXHc_RE"/>
    <property type="match status" value="1"/>
</dbReference>
<comment type="caution">
    <text evidence="3">The sequence shown here is derived from an EMBL/GenBank/DDBJ whole genome shotgun (WGS) entry which is preliminary data.</text>
</comment>
<dbReference type="InterPro" id="IPR050742">
    <property type="entry name" value="Helicase_Restrict-Modif_Enz"/>
</dbReference>
<evidence type="ECO:0000313" key="4">
    <source>
        <dbReference type="Proteomes" id="UP001296943"/>
    </source>
</evidence>